<organism evidence="1 2">
    <name type="scientific">Glossina austeni</name>
    <name type="common">Savannah tsetse fly</name>
    <dbReference type="NCBI Taxonomy" id="7395"/>
    <lineage>
        <taxon>Eukaryota</taxon>
        <taxon>Metazoa</taxon>
        <taxon>Ecdysozoa</taxon>
        <taxon>Arthropoda</taxon>
        <taxon>Hexapoda</taxon>
        <taxon>Insecta</taxon>
        <taxon>Pterygota</taxon>
        <taxon>Neoptera</taxon>
        <taxon>Endopterygota</taxon>
        <taxon>Diptera</taxon>
        <taxon>Brachycera</taxon>
        <taxon>Muscomorpha</taxon>
        <taxon>Hippoboscoidea</taxon>
        <taxon>Glossinidae</taxon>
        <taxon>Glossina</taxon>
    </lineage>
</organism>
<dbReference type="Proteomes" id="UP000078200">
    <property type="component" value="Unassembled WGS sequence"/>
</dbReference>
<accession>A0A1A9VFP2</accession>
<reference evidence="1" key="1">
    <citation type="submission" date="2020-05" db="UniProtKB">
        <authorList>
            <consortium name="EnsemblMetazoa"/>
        </authorList>
    </citation>
    <scope>IDENTIFICATION</scope>
    <source>
        <strain evidence="1">TTRI</strain>
    </source>
</reference>
<protein>
    <submittedName>
        <fullName evidence="1">Uncharacterized protein</fullName>
    </submittedName>
</protein>
<evidence type="ECO:0000313" key="2">
    <source>
        <dbReference type="Proteomes" id="UP000078200"/>
    </source>
</evidence>
<sequence length="128" mass="14596">MALHLESTNDINQVIDLSSKKDNSISDSLKAIDNSKAIHKLGGSPNLSYAAMARTSPFKVPIKSEYIYGNQLIIGNFFRYLFEIHWIPRFHSSLVTELLKPLKILLSFFNLPHTPQNRQSELQAIRNK</sequence>
<dbReference type="AlphaFoldDB" id="A0A1A9VFP2"/>
<evidence type="ECO:0000313" key="1">
    <source>
        <dbReference type="EnsemblMetazoa" id="GAUT035752-PA"/>
    </source>
</evidence>
<keyword evidence="2" id="KW-1185">Reference proteome</keyword>
<proteinExistence type="predicted"/>
<name>A0A1A9VFP2_GLOAU</name>
<dbReference type="VEuPathDB" id="VectorBase:GAUT035752"/>
<dbReference type="EnsemblMetazoa" id="GAUT035752-RA">
    <property type="protein sequence ID" value="GAUT035752-PA"/>
    <property type="gene ID" value="GAUT035752"/>
</dbReference>